<name>A0A8D4BKY7_PRIMW</name>
<dbReference type="EMBL" id="CP003017">
    <property type="protein sequence ID" value="AEN90338.1"/>
    <property type="molecule type" value="Genomic_DNA"/>
</dbReference>
<organism evidence="1 2">
    <name type="scientific">Priestia megaterium (strain WSH-002)</name>
    <name type="common">Bacillus megaterium</name>
    <dbReference type="NCBI Taxonomy" id="1006007"/>
    <lineage>
        <taxon>Bacteria</taxon>
        <taxon>Bacillati</taxon>
        <taxon>Bacillota</taxon>
        <taxon>Bacilli</taxon>
        <taxon>Bacillales</taxon>
        <taxon>Bacillaceae</taxon>
        <taxon>Priestia</taxon>
    </lineage>
</organism>
<evidence type="ECO:0000313" key="2">
    <source>
        <dbReference type="Proteomes" id="UP000001283"/>
    </source>
</evidence>
<dbReference type="SUPFAM" id="SSF140500">
    <property type="entry name" value="BAS1536-like"/>
    <property type="match status" value="1"/>
</dbReference>
<dbReference type="Proteomes" id="UP000001283">
    <property type="component" value="Chromosome"/>
</dbReference>
<dbReference type="GO" id="GO:0046983">
    <property type="term" value="F:protein dimerization activity"/>
    <property type="evidence" value="ECO:0007669"/>
    <property type="project" value="InterPro"/>
</dbReference>
<accession>A0A8D4BKY7</accession>
<dbReference type="GO" id="GO:0043937">
    <property type="term" value="P:regulation of sporulation"/>
    <property type="evidence" value="ECO:0007669"/>
    <property type="project" value="InterPro"/>
</dbReference>
<gene>
    <name evidence="1" type="ORF">BMWSH_3456</name>
</gene>
<dbReference type="InterPro" id="IPR018540">
    <property type="entry name" value="Spo0E-like"/>
</dbReference>
<dbReference type="InterPro" id="IPR037208">
    <property type="entry name" value="Spo0E-like_sf"/>
</dbReference>
<evidence type="ECO:0000313" key="1">
    <source>
        <dbReference type="EMBL" id="AEN90338.1"/>
    </source>
</evidence>
<proteinExistence type="predicted"/>
<sequence length="59" mass="6821">MIGILESYKVILKEALIIEIEKEKKCLIETAFKEGFTSNNTVEISQFIDDMLNELEKIN</sequence>
<dbReference type="Gene3D" id="4.10.280.10">
    <property type="entry name" value="Helix-loop-helix DNA-binding domain"/>
    <property type="match status" value="1"/>
</dbReference>
<dbReference type="InterPro" id="IPR036638">
    <property type="entry name" value="HLH_DNA-bd_sf"/>
</dbReference>
<reference evidence="1 2" key="1">
    <citation type="journal article" date="2011" name="J. Bacteriol.">
        <title>Complete genome sequence of the industrial strain Bacillus megaterium WSH-002.</title>
        <authorList>
            <person name="Liu L."/>
            <person name="Li Y."/>
            <person name="Zhang J."/>
            <person name="Zou W."/>
            <person name="Zhou Z."/>
            <person name="Liu J."/>
            <person name="Li X."/>
            <person name="Wang L."/>
            <person name="Chen J."/>
        </authorList>
    </citation>
    <scope>NUCLEOTIDE SEQUENCE [LARGE SCALE GENOMIC DNA]</scope>
    <source>
        <strain evidence="1 2">WSH-002</strain>
    </source>
</reference>
<dbReference type="KEGG" id="bmh:BMWSH_3456"/>
<dbReference type="Pfam" id="PF09388">
    <property type="entry name" value="SpoOE-like"/>
    <property type="match status" value="1"/>
</dbReference>
<evidence type="ECO:0008006" key="3">
    <source>
        <dbReference type="Google" id="ProtNLM"/>
    </source>
</evidence>
<dbReference type="AlphaFoldDB" id="A0A8D4BKY7"/>
<protein>
    <recommendedName>
        <fullName evidence="3">Spo0E like sporulation regulatory protein</fullName>
    </recommendedName>
</protein>